<sequence length="61" mass="7017">MTRTTREQRRAIHRKWRQADQGLPYRSFRRLAASVPAGDGAIALPWCGMWLCIEADGYTHS</sequence>
<evidence type="ECO:0000313" key="2">
    <source>
        <dbReference type="Proteomes" id="UP000666240"/>
    </source>
</evidence>
<keyword evidence="2" id="KW-1185">Reference proteome</keyword>
<organism evidence="1 2">
    <name type="scientific">Tianweitania sediminis</name>
    <dbReference type="NCBI Taxonomy" id="1502156"/>
    <lineage>
        <taxon>Bacteria</taxon>
        <taxon>Pseudomonadati</taxon>
        <taxon>Pseudomonadota</taxon>
        <taxon>Alphaproteobacteria</taxon>
        <taxon>Hyphomicrobiales</taxon>
        <taxon>Phyllobacteriaceae</taxon>
        <taxon>Tianweitania</taxon>
    </lineage>
</organism>
<comment type="caution">
    <text evidence="1">The sequence shown here is derived from an EMBL/GenBank/DDBJ whole genome shotgun (WGS) entry which is preliminary data.</text>
</comment>
<name>A0A8J7R916_9HYPH</name>
<reference evidence="1" key="1">
    <citation type="submission" date="2021-03" db="EMBL/GenBank/DDBJ databases">
        <title>Genome sequencing and assembly of Tianweitania sediminis.</title>
        <authorList>
            <person name="Chhetri G."/>
        </authorList>
    </citation>
    <scope>NUCLEOTIDE SEQUENCE</scope>
    <source>
        <strain evidence="1">Z8</strain>
    </source>
</reference>
<proteinExistence type="predicted"/>
<protein>
    <submittedName>
        <fullName evidence="1">Uncharacterized protein</fullName>
    </submittedName>
</protein>
<gene>
    <name evidence="1" type="ORF">J5Y06_17540</name>
</gene>
<dbReference type="AlphaFoldDB" id="A0A8J7R916"/>
<dbReference type="Proteomes" id="UP000666240">
    <property type="component" value="Unassembled WGS sequence"/>
</dbReference>
<evidence type="ECO:0000313" key="1">
    <source>
        <dbReference type="EMBL" id="MBP0440457.1"/>
    </source>
</evidence>
<accession>A0A8J7R916</accession>
<dbReference type="EMBL" id="JAGIYY010000007">
    <property type="protein sequence ID" value="MBP0440457.1"/>
    <property type="molecule type" value="Genomic_DNA"/>
</dbReference>
<dbReference type="RefSeq" id="WP_209336485.1">
    <property type="nucleotide sequence ID" value="NZ_JAGIYY010000007.1"/>
</dbReference>